<comment type="caution">
    <text evidence="2">The sequence shown here is derived from an EMBL/GenBank/DDBJ whole genome shotgun (WGS) entry which is preliminary data.</text>
</comment>
<dbReference type="Pfam" id="PF01869">
    <property type="entry name" value="BcrAD_BadFG"/>
    <property type="match status" value="1"/>
</dbReference>
<keyword evidence="3" id="KW-1185">Reference proteome</keyword>
<dbReference type="RefSeq" id="WP_149328504.1">
    <property type="nucleotide sequence ID" value="NZ_VTPY01000004.1"/>
</dbReference>
<evidence type="ECO:0000313" key="3">
    <source>
        <dbReference type="Proteomes" id="UP000486760"/>
    </source>
</evidence>
<dbReference type="PANTHER" id="PTHR43190:SF3">
    <property type="entry name" value="N-ACETYL-D-GLUCOSAMINE KINASE"/>
    <property type="match status" value="1"/>
</dbReference>
<evidence type="ECO:0000313" key="2">
    <source>
        <dbReference type="EMBL" id="KAA0011943.1"/>
    </source>
</evidence>
<protein>
    <submittedName>
        <fullName evidence="2">N-acetylglucosamine kinase</fullName>
    </submittedName>
</protein>
<feature type="domain" description="ATPase BadF/BadG/BcrA/BcrD type" evidence="1">
    <location>
        <begin position="19"/>
        <end position="269"/>
    </location>
</feature>
<accession>A0A7V7FZ48</accession>
<keyword evidence="2" id="KW-0418">Kinase</keyword>
<evidence type="ECO:0000259" key="1">
    <source>
        <dbReference type="Pfam" id="PF01869"/>
    </source>
</evidence>
<keyword evidence="2" id="KW-0808">Transferase</keyword>
<reference evidence="2 3" key="1">
    <citation type="submission" date="2019-08" db="EMBL/GenBank/DDBJ databases">
        <title>Bioinformatics analysis of the strain L3 and L5.</title>
        <authorList>
            <person name="Li X."/>
        </authorList>
    </citation>
    <scope>NUCLEOTIDE SEQUENCE [LARGE SCALE GENOMIC DNA]</scope>
    <source>
        <strain evidence="2 3">L5</strain>
    </source>
</reference>
<dbReference type="AlphaFoldDB" id="A0A7V7FZ48"/>
<gene>
    <name evidence="2" type="ORF">F0A17_11625</name>
</gene>
<dbReference type="GO" id="GO:0016301">
    <property type="term" value="F:kinase activity"/>
    <property type="evidence" value="ECO:0007669"/>
    <property type="project" value="UniProtKB-KW"/>
</dbReference>
<sequence length="306" mass="32306">MSTSPTSSAVPPPRDIWYLGVDGGGTHCRARLYDADGRVLGQGHAGSASLRFGVSHVWQQVLAATHEAVTAAGLPLASLSRVHAGLGLAGAIDATTWREMAAYPTPFASVCVRSDAHTAVLGAYEGGEGGILIVGTGSCGMAHVDGRFSSVGGWGFPLSDHASGAWLGLQALREALLCHEGLRAPSLLAERLLDEFGHEPARLAKWQTDARPRDFARFAPAVFEAADEGDILATALRRRAIDDATLLARGVLDLGVTRLCLVGGVGRALIPHLPTWLRQRLTEPLGDATQGAFLLARRLTVRERTS</sequence>
<proteinExistence type="predicted"/>
<organism evidence="2 3">
    <name type="scientific">Billgrantia pellis</name>
    <dbReference type="NCBI Taxonomy" id="2606936"/>
    <lineage>
        <taxon>Bacteria</taxon>
        <taxon>Pseudomonadati</taxon>
        <taxon>Pseudomonadota</taxon>
        <taxon>Gammaproteobacteria</taxon>
        <taxon>Oceanospirillales</taxon>
        <taxon>Halomonadaceae</taxon>
        <taxon>Billgrantia</taxon>
    </lineage>
</organism>
<dbReference type="InterPro" id="IPR002731">
    <property type="entry name" value="ATPase_BadF"/>
</dbReference>
<dbReference type="PANTHER" id="PTHR43190">
    <property type="entry name" value="N-ACETYL-D-GLUCOSAMINE KINASE"/>
    <property type="match status" value="1"/>
</dbReference>
<dbReference type="EMBL" id="VTPY01000004">
    <property type="protein sequence ID" value="KAA0011943.1"/>
    <property type="molecule type" value="Genomic_DNA"/>
</dbReference>
<dbReference type="CDD" id="cd24082">
    <property type="entry name" value="ASKHA_NBD_GspK-like"/>
    <property type="match status" value="1"/>
</dbReference>
<dbReference type="InterPro" id="IPR043129">
    <property type="entry name" value="ATPase_NBD"/>
</dbReference>
<dbReference type="SUPFAM" id="SSF53067">
    <property type="entry name" value="Actin-like ATPase domain"/>
    <property type="match status" value="2"/>
</dbReference>
<dbReference type="Gene3D" id="3.30.420.40">
    <property type="match status" value="2"/>
</dbReference>
<dbReference type="InterPro" id="IPR052519">
    <property type="entry name" value="Euk-type_GlcNAc_Kinase"/>
</dbReference>
<dbReference type="Proteomes" id="UP000486760">
    <property type="component" value="Unassembled WGS sequence"/>
</dbReference>
<name>A0A7V7FZ48_9GAMM</name>